<accession>A0A383TZJ4</accession>
<evidence type="ECO:0000313" key="1">
    <source>
        <dbReference type="EMBL" id="SZD73082.1"/>
    </source>
</evidence>
<protein>
    <submittedName>
        <fullName evidence="1">Uncharacterized protein</fullName>
    </submittedName>
</protein>
<dbReference type="OrthoDB" id="1454774at2"/>
<dbReference type="RefSeq" id="WP_119059443.1">
    <property type="nucleotide sequence ID" value="NZ_OX579588.1"/>
</dbReference>
<sequence>MNANGSVRLNKGNPNTRLPVQMTEDWLRYIAREKLSTLDGLQKQTSEAILDAPKGFIQKYVVAVDKTKGEINFLKLGKDF</sequence>
<proteinExistence type="predicted"/>
<gene>
    <name evidence="1" type="ORF">SAMEA104719789_01150</name>
</gene>
<reference evidence="1 2" key="1">
    <citation type="submission" date="2018-09" db="EMBL/GenBank/DDBJ databases">
        <authorList>
            <consortium name="Pathogen Informatics"/>
        </authorList>
    </citation>
    <scope>NUCLEOTIDE SEQUENCE [LARGE SCALE GENOMIC DNA]</scope>
    <source>
        <strain evidence="1 2">OH-22767</strain>
    </source>
</reference>
<dbReference type="Proteomes" id="UP000262142">
    <property type="component" value="Unassembled WGS sequence"/>
</dbReference>
<dbReference type="EMBL" id="UNSC01000004">
    <property type="protein sequence ID" value="SZD73082.1"/>
    <property type="molecule type" value="Genomic_DNA"/>
</dbReference>
<dbReference type="AlphaFoldDB" id="A0A383TZJ4"/>
<organism evidence="1 2">
    <name type="scientific">Candidatus Ornithobacterium hominis</name>
    <dbReference type="NCBI Taxonomy" id="2497989"/>
    <lineage>
        <taxon>Bacteria</taxon>
        <taxon>Pseudomonadati</taxon>
        <taxon>Bacteroidota</taxon>
        <taxon>Flavobacteriia</taxon>
        <taxon>Flavobacteriales</taxon>
        <taxon>Weeksellaceae</taxon>
        <taxon>Ornithobacterium</taxon>
    </lineage>
</organism>
<keyword evidence="2" id="KW-1185">Reference proteome</keyword>
<evidence type="ECO:0000313" key="2">
    <source>
        <dbReference type="Proteomes" id="UP000262142"/>
    </source>
</evidence>
<name>A0A383TZJ4_9FLAO</name>